<feature type="compositionally biased region" description="Acidic residues" evidence="1">
    <location>
        <begin position="68"/>
        <end position="77"/>
    </location>
</feature>
<dbReference type="Proteomes" id="UP000075884">
    <property type="component" value="Unassembled WGS sequence"/>
</dbReference>
<feature type="compositionally biased region" description="Low complexity" evidence="1">
    <location>
        <begin position="828"/>
        <end position="840"/>
    </location>
</feature>
<dbReference type="PANTHER" id="PTHR22684">
    <property type="entry name" value="NULP1-RELATED"/>
    <property type="match status" value="1"/>
</dbReference>
<evidence type="ECO:0008006" key="4">
    <source>
        <dbReference type="Google" id="ProtNLM"/>
    </source>
</evidence>
<feature type="compositionally biased region" description="Acidic residues" evidence="1">
    <location>
        <begin position="21"/>
        <end position="31"/>
    </location>
</feature>
<feature type="region of interest" description="Disordered" evidence="1">
    <location>
        <begin position="19"/>
        <end position="118"/>
    </location>
</feature>
<feature type="compositionally biased region" description="Low complexity" evidence="1">
    <location>
        <begin position="651"/>
        <end position="663"/>
    </location>
</feature>
<sequence length="925" mass="102884">MSYRILRKLQGNELEIKEQIDEVSDGGDADYDTNSTSSQNRTNNSKKQLNINRYDLLNQQQSLSESEVKEDDNDETEKDAADGSVSVHLAEAKKRKKKKKKKTGKYISSSARRSSEDNADIEDDFTRTVKEVDKLFGSFPRDADQHHAHHHHPHHHHHHGRPGSTDGGMGGVARTAEGLVVGGGSGGGVTAKSLLNVQHKNLNPQYEMKRMFGSKVVGDQQSKRRNARGASRMLKSTYLVNPKDNWPPVGKSGIYMNLVQAPEPSSSTSSTGPKAIFDKNVIYFAFEHSPSYRQVQQKFLDAVESMDSENIIRIIRQYPYHVDSLIQLSELCKMSEDHAMASELIEHALLALESSFHTMFSLTQGNCRLDYRRQENRALFITLFKHAQHLESRACSRTALEMAKLILSFDPVNDPLAMILIVDYYAIRAKQYEWLVTLYEEWDATNNLSQLPNMAYSYAMALFHLNRTDAADKALQYALLMFPGVLRPLMDELSIQADSRVAGHNYFGPGAYNKALIALQQLMSLYVCRSKLVWRDTELLPWLERNVNVVLDRVDAKEDVVAEYATKRSQRYANPPRQVLRHIVLSDFKEKVPLAQFIKKETDPVLMYDPLPPLDSVNIYSRPTMTSTGQRLSNDPLHLFFQSLLPSFSAQPQPAAPAAAQQQLAEGAHNQAPDGQQAAGGAAAAVAAPAPGGSDRDLSRVVAYSSLATIMDMMREFLSGIRALERPNDADVDEAESTEEDEPNDYLTYANPPRQVLRHIVLSDFKEKVPLAQFIKKETDPVLMYDPLPPLDSVNIYSRPTMTSTGQRLSNDPLHLFFQSLLPSFSAQPQPAAPAAAQQQLAEGAHNQAPDGQQAAGGAAAAVAAPAPGGSDRDLSRVVAYSSLATIMDMMREFLSGIRALERPNDADVDEAESTEEDEPNDYLT</sequence>
<name>A0A182NM42_9DIPT</name>
<feature type="compositionally biased region" description="Polar residues" evidence="1">
    <location>
        <begin position="46"/>
        <end position="65"/>
    </location>
</feature>
<accession>A0A182NM42</accession>
<dbReference type="InterPro" id="IPR006994">
    <property type="entry name" value="TCF25/Rqc1"/>
</dbReference>
<feature type="region of interest" description="Disordered" evidence="1">
    <location>
        <begin position="651"/>
        <end position="697"/>
    </location>
</feature>
<feature type="compositionally biased region" description="Basic residues" evidence="1">
    <location>
        <begin position="93"/>
        <end position="104"/>
    </location>
</feature>
<evidence type="ECO:0000313" key="2">
    <source>
        <dbReference type="EnsemblMetazoa" id="ADIR008724-PA"/>
    </source>
</evidence>
<dbReference type="Pfam" id="PF04910">
    <property type="entry name" value="Tcf25"/>
    <property type="match status" value="1"/>
</dbReference>
<evidence type="ECO:0000313" key="3">
    <source>
        <dbReference type="Proteomes" id="UP000075884"/>
    </source>
</evidence>
<dbReference type="STRING" id="7168.A0A182NM42"/>
<feature type="compositionally biased region" description="Low complexity" evidence="1">
    <location>
        <begin position="33"/>
        <end position="45"/>
    </location>
</feature>
<dbReference type="PANTHER" id="PTHR22684:SF0">
    <property type="entry name" value="RIBOSOME QUALITY CONTROL COMPLEX SUBUNIT TCF25"/>
    <property type="match status" value="1"/>
</dbReference>
<dbReference type="VEuPathDB" id="VectorBase:ADIR008724"/>
<feature type="region of interest" description="Disordered" evidence="1">
    <location>
        <begin position="903"/>
        <end position="925"/>
    </location>
</feature>
<feature type="compositionally biased region" description="Low complexity" evidence="1">
    <location>
        <begin position="848"/>
        <end position="870"/>
    </location>
</feature>
<proteinExistence type="predicted"/>
<reference evidence="3" key="1">
    <citation type="submission" date="2013-03" db="EMBL/GenBank/DDBJ databases">
        <title>The Genome Sequence of Anopheles dirus WRAIR2.</title>
        <authorList>
            <consortium name="The Broad Institute Genomics Platform"/>
            <person name="Neafsey D.E."/>
            <person name="Walton C."/>
            <person name="Walker B."/>
            <person name="Young S.K."/>
            <person name="Zeng Q."/>
            <person name="Gargeya S."/>
            <person name="Fitzgerald M."/>
            <person name="Haas B."/>
            <person name="Abouelleil A."/>
            <person name="Allen A.W."/>
            <person name="Alvarado L."/>
            <person name="Arachchi H.M."/>
            <person name="Berlin A.M."/>
            <person name="Chapman S.B."/>
            <person name="Gainer-Dewar J."/>
            <person name="Goldberg J."/>
            <person name="Griggs A."/>
            <person name="Gujja S."/>
            <person name="Hansen M."/>
            <person name="Howarth C."/>
            <person name="Imamovic A."/>
            <person name="Ireland A."/>
            <person name="Larimer J."/>
            <person name="McCowan C."/>
            <person name="Murphy C."/>
            <person name="Pearson M."/>
            <person name="Poon T.W."/>
            <person name="Priest M."/>
            <person name="Roberts A."/>
            <person name="Saif S."/>
            <person name="Shea T."/>
            <person name="Sisk P."/>
            <person name="Sykes S."/>
            <person name="Wortman J."/>
            <person name="Nusbaum C."/>
            <person name="Birren B."/>
        </authorList>
    </citation>
    <scope>NUCLEOTIDE SEQUENCE [LARGE SCALE GENOMIC DNA]</scope>
    <source>
        <strain evidence="3">WRAIR2</strain>
    </source>
</reference>
<feature type="region of interest" description="Disordered" evidence="1">
    <location>
        <begin position="828"/>
        <end position="874"/>
    </location>
</feature>
<dbReference type="AlphaFoldDB" id="A0A182NM42"/>
<feature type="compositionally biased region" description="Low complexity" evidence="1">
    <location>
        <begin position="671"/>
        <end position="693"/>
    </location>
</feature>
<feature type="region of interest" description="Disordered" evidence="1">
    <location>
        <begin position="140"/>
        <end position="179"/>
    </location>
</feature>
<feature type="compositionally biased region" description="Basic residues" evidence="1">
    <location>
        <begin position="147"/>
        <end position="161"/>
    </location>
</feature>
<evidence type="ECO:0000256" key="1">
    <source>
        <dbReference type="SAM" id="MobiDB-lite"/>
    </source>
</evidence>
<reference evidence="2" key="2">
    <citation type="submission" date="2020-05" db="UniProtKB">
        <authorList>
            <consortium name="EnsemblMetazoa"/>
        </authorList>
    </citation>
    <scope>IDENTIFICATION</scope>
    <source>
        <strain evidence="2">WRAIR2</strain>
    </source>
</reference>
<dbReference type="GO" id="GO:1990112">
    <property type="term" value="C:RQC complex"/>
    <property type="evidence" value="ECO:0007669"/>
    <property type="project" value="TreeGrafter"/>
</dbReference>
<feature type="compositionally biased region" description="Acidic residues" evidence="1">
    <location>
        <begin position="907"/>
        <end position="925"/>
    </location>
</feature>
<dbReference type="EnsemblMetazoa" id="ADIR008724-RA">
    <property type="protein sequence ID" value="ADIR008724-PA"/>
    <property type="gene ID" value="ADIR008724"/>
</dbReference>
<protein>
    <recommendedName>
        <fullName evidence="4">Transcription factor 25</fullName>
    </recommendedName>
</protein>
<organism evidence="2 3">
    <name type="scientific">Anopheles dirus</name>
    <dbReference type="NCBI Taxonomy" id="7168"/>
    <lineage>
        <taxon>Eukaryota</taxon>
        <taxon>Metazoa</taxon>
        <taxon>Ecdysozoa</taxon>
        <taxon>Arthropoda</taxon>
        <taxon>Hexapoda</taxon>
        <taxon>Insecta</taxon>
        <taxon>Pterygota</taxon>
        <taxon>Neoptera</taxon>
        <taxon>Endopterygota</taxon>
        <taxon>Diptera</taxon>
        <taxon>Nematocera</taxon>
        <taxon>Culicoidea</taxon>
        <taxon>Culicidae</taxon>
        <taxon>Anophelinae</taxon>
        <taxon>Anopheles</taxon>
    </lineage>
</organism>
<keyword evidence="3" id="KW-1185">Reference proteome</keyword>